<evidence type="ECO:0000256" key="1">
    <source>
        <dbReference type="SAM" id="SignalP"/>
    </source>
</evidence>
<organism evidence="2 3">
    <name type="scientific">Vasconcelosia minhoensis LEGE 07310</name>
    <dbReference type="NCBI Taxonomy" id="915328"/>
    <lineage>
        <taxon>Bacteria</taxon>
        <taxon>Bacillati</taxon>
        <taxon>Cyanobacteriota</taxon>
        <taxon>Cyanophyceae</taxon>
        <taxon>Nodosilineales</taxon>
        <taxon>Cymatolegaceae</taxon>
        <taxon>Vasconcelosia</taxon>
        <taxon>Vasconcelosia minhoensis</taxon>
    </lineage>
</organism>
<evidence type="ECO:0000313" key="3">
    <source>
        <dbReference type="Proteomes" id="UP000636505"/>
    </source>
</evidence>
<feature type="chain" id="PRO_5035232715" description="Spore coat protein U domain-containing protein" evidence="1">
    <location>
        <begin position="26"/>
        <end position="163"/>
    </location>
</feature>
<gene>
    <name evidence="2" type="ORF">IQ241_01615</name>
</gene>
<dbReference type="AlphaFoldDB" id="A0A8J7AAQ8"/>
<dbReference type="RefSeq" id="WP_193904666.1">
    <property type="nucleotide sequence ID" value="NZ_JADEXG010000002.1"/>
</dbReference>
<evidence type="ECO:0008006" key="4">
    <source>
        <dbReference type="Google" id="ProtNLM"/>
    </source>
</evidence>
<feature type="signal peptide" evidence="1">
    <location>
        <begin position="1"/>
        <end position="25"/>
    </location>
</feature>
<name>A0A8J7AAQ8_9CYAN</name>
<keyword evidence="3" id="KW-1185">Reference proteome</keyword>
<accession>A0A8J7AAQ8</accession>
<protein>
    <recommendedName>
        <fullName evidence="4">Spore coat protein U domain-containing protein</fullName>
    </recommendedName>
</protein>
<proteinExistence type="predicted"/>
<comment type="caution">
    <text evidence="2">The sequence shown here is derived from an EMBL/GenBank/DDBJ whole genome shotgun (WGS) entry which is preliminary data.</text>
</comment>
<reference evidence="2" key="1">
    <citation type="submission" date="2020-10" db="EMBL/GenBank/DDBJ databases">
        <authorList>
            <person name="Castelo-Branco R."/>
            <person name="Eusebio N."/>
            <person name="Adriana R."/>
            <person name="Vieira A."/>
            <person name="Brugerolle De Fraissinette N."/>
            <person name="Rezende De Castro R."/>
            <person name="Schneider M.P."/>
            <person name="Vasconcelos V."/>
            <person name="Leao P.N."/>
        </authorList>
    </citation>
    <scope>NUCLEOTIDE SEQUENCE</scope>
    <source>
        <strain evidence="2">LEGE 07310</strain>
    </source>
</reference>
<evidence type="ECO:0000313" key="2">
    <source>
        <dbReference type="EMBL" id="MBE9076004.1"/>
    </source>
</evidence>
<sequence>MLLRRFAITAGALVGAIAFSAPAFADTVNLSGTVASTSSVTSTATAGATTLSLAGQGTAAADTVVKVADMALSSNNSQGVTLAAAAGGSLTNGTGSLAYQVLIVADGAATPVATDFTATSDSKSVTDFASGVAARDLYIEYDAPALLDPGTYTSTITVTVTDI</sequence>
<dbReference type="EMBL" id="JADEXG010000002">
    <property type="protein sequence ID" value="MBE9076004.1"/>
    <property type="molecule type" value="Genomic_DNA"/>
</dbReference>
<keyword evidence="1" id="KW-0732">Signal</keyword>
<dbReference type="Proteomes" id="UP000636505">
    <property type="component" value="Unassembled WGS sequence"/>
</dbReference>